<feature type="active site" description="Proton acceptor; specific for L-alanine" evidence="4">
    <location>
        <position position="278"/>
    </location>
</feature>
<keyword evidence="9" id="KW-1185">Reference proteome</keyword>
<keyword evidence="2 4" id="KW-0663">Pyridoxal phosphate</keyword>
<dbReference type="NCBIfam" id="TIGR00492">
    <property type="entry name" value="alr"/>
    <property type="match status" value="1"/>
</dbReference>
<comment type="cofactor">
    <cofactor evidence="1 4 5">
        <name>pyridoxal 5'-phosphate</name>
        <dbReference type="ChEBI" id="CHEBI:597326"/>
    </cofactor>
</comment>
<gene>
    <name evidence="8" type="primary">alr</name>
    <name evidence="8" type="ORF">GCM10011333_10910</name>
</gene>
<feature type="binding site" evidence="4 6">
    <location>
        <position position="147"/>
    </location>
    <ligand>
        <name>substrate</name>
    </ligand>
</feature>
<dbReference type="GO" id="GO:0005829">
    <property type="term" value="C:cytosol"/>
    <property type="evidence" value="ECO:0007669"/>
    <property type="project" value="TreeGrafter"/>
</dbReference>
<dbReference type="SMART" id="SM01005">
    <property type="entry name" value="Ala_racemase_C"/>
    <property type="match status" value="1"/>
</dbReference>
<dbReference type="FunFam" id="3.20.20.10:FF:000002">
    <property type="entry name" value="Alanine racemase"/>
    <property type="match status" value="1"/>
</dbReference>
<feature type="modified residue" description="N6-(pyridoxal phosphate)lysine" evidence="4 5">
    <location>
        <position position="49"/>
    </location>
</feature>
<feature type="active site" description="Proton acceptor; specific for D-alanine" evidence="4">
    <location>
        <position position="49"/>
    </location>
</feature>
<protein>
    <recommendedName>
        <fullName evidence="4">Alanine racemase</fullName>
        <ecNumber evidence="4">5.1.1.1</ecNumber>
    </recommendedName>
</protein>
<accession>A0A8J2XK07</accession>
<comment type="caution">
    <text evidence="8">The sequence shown here is derived from an EMBL/GenBank/DDBJ whole genome shotgun (WGS) entry which is preliminary data.</text>
</comment>
<dbReference type="InterPro" id="IPR029066">
    <property type="entry name" value="PLP-binding_barrel"/>
</dbReference>
<proteinExistence type="inferred from homology"/>
<feature type="binding site" evidence="4 6">
    <location>
        <position position="326"/>
    </location>
    <ligand>
        <name>substrate</name>
    </ligand>
</feature>
<dbReference type="InterPro" id="IPR009006">
    <property type="entry name" value="Ala_racemase/Decarboxylase_C"/>
</dbReference>
<dbReference type="Gene3D" id="2.40.37.10">
    <property type="entry name" value="Lyase, Ornithine Decarboxylase, Chain A, domain 1"/>
    <property type="match status" value="1"/>
</dbReference>
<name>A0A8J2XK07_9MICO</name>
<dbReference type="InterPro" id="IPR001608">
    <property type="entry name" value="Ala_racemase_N"/>
</dbReference>
<dbReference type="Proteomes" id="UP000616114">
    <property type="component" value="Unassembled WGS sequence"/>
</dbReference>
<evidence type="ECO:0000256" key="2">
    <source>
        <dbReference type="ARBA" id="ARBA00022898"/>
    </source>
</evidence>
<dbReference type="GO" id="GO:0030170">
    <property type="term" value="F:pyridoxal phosphate binding"/>
    <property type="evidence" value="ECO:0007669"/>
    <property type="project" value="UniProtKB-UniRule"/>
</dbReference>
<dbReference type="PANTHER" id="PTHR30511:SF0">
    <property type="entry name" value="ALANINE RACEMASE, CATABOLIC-RELATED"/>
    <property type="match status" value="1"/>
</dbReference>
<dbReference type="GO" id="GO:0009252">
    <property type="term" value="P:peptidoglycan biosynthetic process"/>
    <property type="evidence" value="ECO:0007669"/>
    <property type="project" value="TreeGrafter"/>
</dbReference>
<dbReference type="Gene3D" id="3.20.20.10">
    <property type="entry name" value="Alanine racemase"/>
    <property type="match status" value="1"/>
</dbReference>
<dbReference type="InterPro" id="IPR000821">
    <property type="entry name" value="Ala_racemase"/>
</dbReference>
<evidence type="ECO:0000313" key="9">
    <source>
        <dbReference type="Proteomes" id="UP000616114"/>
    </source>
</evidence>
<dbReference type="RefSeq" id="WP_188549925.1">
    <property type="nucleotide sequence ID" value="NZ_BMFY01000004.1"/>
</dbReference>
<feature type="domain" description="Alanine racemase C-terminal" evidence="7">
    <location>
        <begin position="257"/>
        <end position="383"/>
    </location>
</feature>
<dbReference type="AlphaFoldDB" id="A0A8J2XK07"/>
<dbReference type="GO" id="GO:0008784">
    <property type="term" value="F:alanine racemase activity"/>
    <property type="evidence" value="ECO:0007669"/>
    <property type="project" value="UniProtKB-UniRule"/>
</dbReference>
<evidence type="ECO:0000256" key="1">
    <source>
        <dbReference type="ARBA" id="ARBA00001933"/>
    </source>
</evidence>
<comment type="function">
    <text evidence="4">Catalyzes the interconversion of L-alanine and D-alanine. May also act on other amino acids.</text>
</comment>
<evidence type="ECO:0000256" key="4">
    <source>
        <dbReference type="HAMAP-Rule" id="MF_01201"/>
    </source>
</evidence>
<reference evidence="8" key="2">
    <citation type="submission" date="2020-09" db="EMBL/GenBank/DDBJ databases">
        <authorList>
            <person name="Sun Q."/>
            <person name="Zhou Y."/>
        </authorList>
    </citation>
    <scope>NUCLEOTIDE SEQUENCE</scope>
    <source>
        <strain evidence="8">CGMCC 1.12785</strain>
    </source>
</reference>
<dbReference type="EC" id="5.1.1.1" evidence="4"/>
<dbReference type="InterPro" id="IPR011079">
    <property type="entry name" value="Ala_racemase_C"/>
</dbReference>
<organism evidence="8 9">
    <name type="scientific">Sediminivirga luteola</name>
    <dbReference type="NCBI Taxonomy" id="1774748"/>
    <lineage>
        <taxon>Bacteria</taxon>
        <taxon>Bacillati</taxon>
        <taxon>Actinomycetota</taxon>
        <taxon>Actinomycetes</taxon>
        <taxon>Micrococcales</taxon>
        <taxon>Brevibacteriaceae</taxon>
        <taxon>Sediminivirga</taxon>
    </lineage>
</organism>
<comment type="pathway">
    <text evidence="4">Amino-acid biosynthesis; D-alanine biosynthesis; D-alanine from L-alanine: step 1/1.</text>
</comment>
<dbReference type="SUPFAM" id="SSF50621">
    <property type="entry name" value="Alanine racemase C-terminal domain-like"/>
    <property type="match status" value="1"/>
</dbReference>
<dbReference type="PRINTS" id="PR00992">
    <property type="entry name" value="ALARACEMASE"/>
</dbReference>
<dbReference type="Pfam" id="PF00842">
    <property type="entry name" value="Ala_racemase_C"/>
    <property type="match status" value="1"/>
</dbReference>
<evidence type="ECO:0000256" key="6">
    <source>
        <dbReference type="PIRSR" id="PIRSR600821-52"/>
    </source>
</evidence>
<dbReference type="EMBL" id="BMFY01000004">
    <property type="protein sequence ID" value="GGA09994.1"/>
    <property type="molecule type" value="Genomic_DNA"/>
</dbReference>
<dbReference type="SUPFAM" id="SSF51419">
    <property type="entry name" value="PLP-binding barrel"/>
    <property type="match status" value="1"/>
</dbReference>
<sequence length="383" mass="40439">MTVPSKPDVPAPTPAVTPLHARVSRAALEHNLSRLREQSPSGRVIAVVKANAYGHGMLEAARTFAQAGAWRIGVATVEEALELRGAGLDAPLMAWLYGPGAELKDAVAQDIELGVSTGHALEQVRLAARATGRQARVHLKLDTGLGRNGFVLTEAVPAARVIVEAPELALTGVFSHLANADWPDDEANDAQEDLFREVLAQIRELPGAQDAVAHLANSPAALTRPSAAFDAIRPGLSLYGLSPLEGRSAQDLGLRPALELHSAVVNLKRVPAGHGASYGLSYRAPEETTFALVPGGYGDGILRTASGQAEVSIGGRRHPVAGRIAMDQFVVDVGDAPVRLGEPVTLIGAEEGDPGADDWARWAGTINYEVVTQLAARLRREWT</sequence>
<dbReference type="CDD" id="cd00430">
    <property type="entry name" value="PLPDE_III_AR"/>
    <property type="match status" value="1"/>
</dbReference>
<evidence type="ECO:0000259" key="7">
    <source>
        <dbReference type="SMART" id="SM01005"/>
    </source>
</evidence>
<comment type="catalytic activity">
    <reaction evidence="4">
        <text>L-alanine = D-alanine</text>
        <dbReference type="Rhea" id="RHEA:20249"/>
        <dbReference type="ChEBI" id="CHEBI:57416"/>
        <dbReference type="ChEBI" id="CHEBI:57972"/>
        <dbReference type="EC" id="5.1.1.1"/>
    </reaction>
</comment>
<keyword evidence="3 4" id="KW-0413">Isomerase</keyword>
<evidence type="ECO:0000256" key="5">
    <source>
        <dbReference type="PIRSR" id="PIRSR600821-50"/>
    </source>
</evidence>
<reference evidence="8" key="1">
    <citation type="journal article" date="2014" name="Int. J. Syst. Evol. Microbiol.">
        <title>Complete genome sequence of Corynebacterium casei LMG S-19264T (=DSM 44701T), isolated from a smear-ripened cheese.</title>
        <authorList>
            <consortium name="US DOE Joint Genome Institute (JGI-PGF)"/>
            <person name="Walter F."/>
            <person name="Albersmeier A."/>
            <person name="Kalinowski J."/>
            <person name="Ruckert C."/>
        </authorList>
    </citation>
    <scope>NUCLEOTIDE SEQUENCE</scope>
    <source>
        <strain evidence="8">CGMCC 1.12785</strain>
    </source>
</reference>
<dbReference type="Pfam" id="PF01168">
    <property type="entry name" value="Ala_racemase_N"/>
    <property type="match status" value="1"/>
</dbReference>
<evidence type="ECO:0000256" key="3">
    <source>
        <dbReference type="ARBA" id="ARBA00023235"/>
    </source>
</evidence>
<evidence type="ECO:0000313" key="8">
    <source>
        <dbReference type="EMBL" id="GGA09994.1"/>
    </source>
</evidence>
<dbReference type="PROSITE" id="PS00395">
    <property type="entry name" value="ALANINE_RACEMASE"/>
    <property type="match status" value="1"/>
</dbReference>
<dbReference type="HAMAP" id="MF_01201">
    <property type="entry name" value="Ala_racemase"/>
    <property type="match status" value="1"/>
</dbReference>
<comment type="similarity">
    <text evidence="4">Belongs to the alanine racemase family.</text>
</comment>
<dbReference type="InterPro" id="IPR020622">
    <property type="entry name" value="Ala_racemase_pyridoxalP-BS"/>
</dbReference>
<dbReference type="GO" id="GO:0030632">
    <property type="term" value="P:D-alanine biosynthetic process"/>
    <property type="evidence" value="ECO:0007669"/>
    <property type="project" value="UniProtKB-UniRule"/>
</dbReference>
<dbReference type="UniPathway" id="UPA00042">
    <property type="reaction ID" value="UER00497"/>
</dbReference>
<dbReference type="PANTHER" id="PTHR30511">
    <property type="entry name" value="ALANINE RACEMASE"/>
    <property type="match status" value="1"/>
</dbReference>